<dbReference type="GO" id="GO:0016746">
    <property type="term" value="F:acyltransferase activity"/>
    <property type="evidence" value="ECO:0007669"/>
    <property type="project" value="UniProtKB-KW"/>
</dbReference>
<dbReference type="GO" id="GO:0036149">
    <property type="term" value="P:phosphatidylinositol acyl-chain remodeling"/>
    <property type="evidence" value="ECO:0007669"/>
    <property type="project" value="TreeGrafter"/>
</dbReference>
<evidence type="ECO:0000256" key="3">
    <source>
        <dbReference type="ARBA" id="ARBA00023315"/>
    </source>
</evidence>
<gene>
    <name evidence="6" type="primary">LGAT1</name>
</gene>
<evidence type="ECO:0000259" key="5">
    <source>
        <dbReference type="SMART" id="SM00563"/>
    </source>
</evidence>
<reference evidence="6" key="1">
    <citation type="submission" date="2010-03" db="EMBL/GenBank/DDBJ databases">
        <title>Atlantic Lepeophtheirus salmonis ESTs and full-length cDNAs.</title>
        <authorList>
            <person name="Yasuike M."/>
            <person name="von Schalburg K."/>
            <person name="Cooper G."/>
            <person name="Leong J."/>
            <person name="Nilsen F."/>
            <person name="Jones S.R.M."/>
            <person name="Koop B.F."/>
        </authorList>
    </citation>
    <scope>NUCLEOTIDE SEQUENCE</scope>
    <source>
        <strain evidence="6">Atlantic form</strain>
        <tissue evidence="6">Mixed tissue</tissue>
    </source>
</reference>
<dbReference type="OrthoDB" id="5920068at2759"/>
<proteinExistence type="evidence at transcript level"/>
<evidence type="ECO:0000256" key="4">
    <source>
        <dbReference type="SAM" id="Phobius"/>
    </source>
</evidence>
<keyword evidence="2 6" id="KW-0808">Transferase</keyword>
<dbReference type="InterPro" id="IPR002123">
    <property type="entry name" value="Plipid/glycerol_acylTrfase"/>
</dbReference>
<dbReference type="SMART" id="SM00563">
    <property type="entry name" value="PlsC"/>
    <property type="match status" value="1"/>
</dbReference>
<keyword evidence="3 6" id="KW-0012">Acyltransferase</keyword>
<dbReference type="GO" id="GO:0005783">
    <property type="term" value="C:endoplasmic reticulum"/>
    <property type="evidence" value="ECO:0007669"/>
    <property type="project" value="TreeGrafter"/>
</dbReference>
<name>D3PHT7_LEPSM</name>
<organism evidence="6">
    <name type="scientific">Lepeophtheirus salmonis</name>
    <name type="common">Salmon louse</name>
    <name type="synonym">Caligus salmonis</name>
    <dbReference type="NCBI Taxonomy" id="72036"/>
    <lineage>
        <taxon>Eukaryota</taxon>
        <taxon>Metazoa</taxon>
        <taxon>Ecdysozoa</taxon>
        <taxon>Arthropoda</taxon>
        <taxon>Crustacea</taxon>
        <taxon>Multicrustacea</taxon>
        <taxon>Hexanauplia</taxon>
        <taxon>Copepoda</taxon>
        <taxon>Siphonostomatoida</taxon>
        <taxon>Caligidae</taxon>
        <taxon>Lepeophtheirus</taxon>
    </lineage>
</organism>
<protein>
    <submittedName>
        <fullName evidence="6">Acyl-CoA:lysophosphatidylglycerol acyltransferase 1</fullName>
    </submittedName>
</protein>
<feature type="transmembrane region" description="Helical" evidence="4">
    <location>
        <begin position="320"/>
        <end position="343"/>
    </location>
</feature>
<evidence type="ECO:0000256" key="1">
    <source>
        <dbReference type="ARBA" id="ARBA00008655"/>
    </source>
</evidence>
<dbReference type="PANTHER" id="PTHR10983:SF2">
    <property type="entry name" value="ACYL-COA:LYSOPHOSPHATIDYLGLYCEROL ACYLTRANSFERASE 1"/>
    <property type="match status" value="1"/>
</dbReference>
<keyword evidence="4" id="KW-0812">Transmembrane</keyword>
<evidence type="ECO:0000256" key="2">
    <source>
        <dbReference type="ARBA" id="ARBA00022679"/>
    </source>
</evidence>
<sequence length="346" mass="40245">MWWRFILLSCLRFIFVAVNNVYSISSHFFLLALASPLKLIGYGQTYDKIEEVLFGWLLSQVGVWIYTAGYKIYESGDPLPLGKECLFMPNHQSTADVPYLMALLASKPGIAAKIMWIMDKIFKYTTFGWVASAHQDFFILAGKRCREKSLVDLRNHLKTVFIAKGRKYLVLFPEGGFLRKRKGVSHQFAKKNDLPLLEYCTLPRTGALEVILDVLNCNSSYKSYINKIVDITIAYPEGKPLDLPTIIIGNRPPCTTYFHYRVFDIESLPKDVEELKKWIYNLYIDKEKMLSEYYQTGVWPHQMFNSNSSPPKEMIHDGSYYVLIHFFFIFWFSVLVFFIRTILALF</sequence>
<dbReference type="Pfam" id="PF16076">
    <property type="entry name" value="Acyltransf_C"/>
    <property type="match status" value="1"/>
</dbReference>
<evidence type="ECO:0000313" key="6">
    <source>
        <dbReference type="EMBL" id="ADD38123.1"/>
    </source>
</evidence>
<dbReference type="PANTHER" id="PTHR10983">
    <property type="entry name" value="1-ACYLGLYCEROL-3-PHOSPHATE ACYLTRANSFERASE-RELATED"/>
    <property type="match status" value="1"/>
</dbReference>
<accession>D3PHT7</accession>
<comment type="similarity">
    <text evidence="1">Belongs to the 1-acyl-sn-glycerol-3-phosphate acyltransferase family.</text>
</comment>
<dbReference type="Pfam" id="PF01553">
    <property type="entry name" value="Acyltransferase"/>
    <property type="match status" value="1"/>
</dbReference>
<dbReference type="SUPFAM" id="SSF69593">
    <property type="entry name" value="Glycerol-3-phosphate (1)-acyltransferase"/>
    <property type="match status" value="1"/>
</dbReference>
<keyword evidence="4" id="KW-0472">Membrane</keyword>
<dbReference type="EMBL" id="BT121193">
    <property type="protein sequence ID" value="ADD38123.1"/>
    <property type="molecule type" value="mRNA"/>
</dbReference>
<feature type="domain" description="Phospholipid/glycerol acyltransferase" evidence="5">
    <location>
        <begin position="85"/>
        <end position="209"/>
    </location>
</feature>
<dbReference type="CDD" id="cd07990">
    <property type="entry name" value="LPLAT_LCLAT1-like"/>
    <property type="match status" value="1"/>
</dbReference>
<keyword evidence="4" id="KW-1133">Transmembrane helix</keyword>
<dbReference type="InterPro" id="IPR032098">
    <property type="entry name" value="Acyltransf_C"/>
</dbReference>
<dbReference type="AlphaFoldDB" id="D3PHT7"/>